<evidence type="ECO:0000313" key="2">
    <source>
        <dbReference type="Proteomes" id="UP000784294"/>
    </source>
</evidence>
<organism evidence="1 2">
    <name type="scientific">Protopolystoma xenopodis</name>
    <dbReference type="NCBI Taxonomy" id="117903"/>
    <lineage>
        <taxon>Eukaryota</taxon>
        <taxon>Metazoa</taxon>
        <taxon>Spiralia</taxon>
        <taxon>Lophotrochozoa</taxon>
        <taxon>Platyhelminthes</taxon>
        <taxon>Monogenea</taxon>
        <taxon>Polyopisthocotylea</taxon>
        <taxon>Polystomatidea</taxon>
        <taxon>Polystomatidae</taxon>
        <taxon>Protopolystoma</taxon>
    </lineage>
</organism>
<accession>A0A3S5B0Q6</accession>
<name>A0A3S5B0Q6_9PLAT</name>
<keyword evidence="2" id="KW-1185">Reference proteome</keyword>
<comment type="caution">
    <text evidence="1">The sequence shown here is derived from an EMBL/GenBank/DDBJ whole genome shotgun (WGS) entry which is preliminary data.</text>
</comment>
<dbReference type="AlphaFoldDB" id="A0A3S5B0Q6"/>
<protein>
    <submittedName>
        <fullName evidence="1">Uncharacterized protein</fullName>
    </submittedName>
</protein>
<proteinExistence type="predicted"/>
<gene>
    <name evidence="1" type="ORF">PXEA_LOCUS3341</name>
</gene>
<reference evidence="1" key="1">
    <citation type="submission" date="2018-11" db="EMBL/GenBank/DDBJ databases">
        <authorList>
            <consortium name="Pathogen Informatics"/>
        </authorList>
    </citation>
    <scope>NUCLEOTIDE SEQUENCE</scope>
</reference>
<evidence type="ECO:0000313" key="1">
    <source>
        <dbReference type="EMBL" id="VEL09901.1"/>
    </source>
</evidence>
<dbReference type="EMBL" id="CAAALY010007538">
    <property type="protein sequence ID" value="VEL09901.1"/>
    <property type="molecule type" value="Genomic_DNA"/>
</dbReference>
<sequence>MTELRPAGWRAGVDFCTYLRLATGQPKYTVSAQKLCDSTYFQPVTALTEPTALRHQLTALGPLIRPPCASGLL</sequence>
<dbReference type="Proteomes" id="UP000784294">
    <property type="component" value="Unassembled WGS sequence"/>
</dbReference>